<name>A0A7V3NVN2_UNCW3</name>
<organism evidence="1">
    <name type="scientific">candidate division WOR-3 bacterium</name>
    <dbReference type="NCBI Taxonomy" id="2052148"/>
    <lineage>
        <taxon>Bacteria</taxon>
        <taxon>Bacteria division WOR-3</taxon>
    </lineage>
</organism>
<sequence length="208" mass="24414">MNWVKYVYIDESGDLGKYGSKYFAVAAVLVGQPKILSRIMKRLRERKLKKKLRQLPEIKANNSNREIREYVLNQVRSANCEIYAIVVEKSKIFDYLYEVKDKLYNYICGKLVDRLNVSAGKLIITVDKKHTNTLFRTDFDNYIGRKLAASPGKLEIEIYHSSSYSTMELQVVDFIVWSINRKFNSGDESYFKIIENKIVNKEEMILWQ</sequence>
<reference evidence="1" key="1">
    <citation type="journal article" date="2020" name="mSystems">
        <title>Genome- and Community-Level Interaction Insights into Carbon Utilization and Element Cycling Functions of Hydrothermarchaeota in Hydrothermal Sediment.</title>
        <authorList>
            <person name="Zhou Z."/>
            <person name="Liu Y."/>
            <person name="Xu W."/>
            <person name="Pan J."/>
            <person name="Luo Z.H."/>
            <person name="Li M."/>
        </authorList>
    </citation>
    <scope>NUCLEOTIDE SEQUENCE [LARGE SCALE GENOMIC DNA]</scope>
    <source>
        <strain evidence="1">SpSt-754</strain>
    </source>
</reference>
<dbReference type="Pfam" id="PF12686">
    <property type="entry name" value="DUF3800"/>
    <property type="match status" value="1"/>
</dbReference>
<dbReference type="AlphaFoldDB" id="A0A7V3NVN2"/>
<proteinExistence type="predicted"/>
<protein>
    <submittedName>
        <fullName evidence="1">DUF3800 domain-containing protein</fullName>
    </submittedName>
</protein>
<accession>A0A7V3NVN2</accession>
<dbReference type="InterPro" id="IPR024524">
    <property type="entry name" value="DUF3800"/>
</dbReference>
<gene>
    <name evidence="1" type="ORF">ENV38_05735</name>
</gene>
<evidence type="ECO:0000313" key="1">
    <source>
        <dbReference type="EMBL" id="HGB36386.1"/>
    </source>
</evidence>
<comment type="caution">
    <text evidence="1">The sequence shown here is derived from an EMBL/GenBank/DDBJ whole genome shotgun (WGS) entry which is preliminary data.</text>
</comment>
<dbReference type="EMBL" id="DTGD01000216">
    <property type="protein sequence ID" value="HGB36386.1"/>
    <property type="molecule type" value="Genomic_DNA"/>
</dbReference>